<dbReference type="Proteomes" id="UP001172386">
    <property type="component" value="Unassembled WGS sequence"/>
</dbReference>
<accession>A0ACC2ZT10</accession>
<dbReference type="EMBL" id="JAPDRQ010000309">
    <property type="protein sequence ID" value="KAJ9650780.1"/>
    <property type="molecule type" value="Genomic_DNA"/>
</dbReference>
<reference evidence="1" key="1">
    <citation type="submission" date="2022-10" db="EMBL/GenBank/DDBJ databases">
        <title>Culturing micro-colonial fungi from biological soil crusts in the Mojave desert and describing Neophaeococcomyces mojavensis, and introducing the new genera and species Taxawa tesnikishii.</title>
        <authorList>
            <person name="Kurbessoian T."/>
            <person name="Stajich J.E."/>
        </authorList>
    </citation>
    <scope>NUCLEOTIDE SEQUENCE</scope>
    <source>
        <strain evidence="1">JES_112</strain>
    </source>
</reference>
<keyword evidence="2" id="KW-1185">Reference proteome</keyword>
<evidence type="ECO:0000313" key="2">
    <source>
        <dbReference type="Proteomes" id="UP001172386"/>
    </source>
</evidence>
<organism evidence="1 2">
    <name type="scientific">Neophaeococcomyces mojaviensis</name>
    <dbReference type="NCBI Taxonomy" id="3383035"/>
    <lineage>
        <taxon>Eukaryota</taxon>
        <taxon>Fungi</taxon>
        <taxon>Dikarya</taxon>
        <taxon>Ascomycota</taxon>
        <taxon>Pezizomycotina</taxon>
        <taxon>Eurotiomycetes</taxon>
        <taxon>Chaetothyriomycetidae</taxon>
        <taxon>Chaetothyriales</taxon>
        <taxon>Chaetothyriales incertae sedis</taxon>
        <taxon>Neophaeococcomyces</taxon>
    </lineage>
</organism>
<comment type="caution">
    <text evidence="1">The sequence shown here is derived from an EMBL/GenBank/DDBJ whole genome shotgun (WGS) entry which is preliminary data.</text>
</comment>
<gene>
    <name evidence="1" type="ORF">H2198_009917</name>
</gene>
<name>A0ACC2ZT10_9EURO</name>
<evidence type="ECO:0000313" key="1">
    <source>
        <dbReference type="EMBL" id="KAJ9650780.1"/>
    </source>
</evidence>
<proteinExistence type="predicted"/>
<sequence length="609" mass="68731">MSGVEIVGLAASVLQIADVGARLSVQIFNFSRKIMNANKTIDRLSQEIALTGATLNQLGEALKQDDSIKLCSQEAIDTATKLVEDTNKVFNELEKLVDNGKLKSTNKLKGVIGWRQKLKFPFIEPQIEQVQANLERLKSSLNVILNVLIFAEQLRSKAALPILEEQRDLLRVLDGERQENEKRYENLCKAICAISVKDTVAQPNDATVSLSKASTIIGSDTPSLKSISTSTFGESEEVLVPVLELPPALELYREMIHNHSNLVQCLLTEIASTQHKVDYGIRDRMQKGVLDIHWKEWSTQRQQFPGDHFKQILSSHPTVARHWAHQTVSEMLTCGSEKEASTDGKHEAQTGKATDPTRHVEGSHESASSAPCHYDFTMDSGFNLDYSTLEDADVLENFDFDGFLNADADDEAWLEHRINRDLGLDLDTNVTRGSERDNSLSTNVIDVAEPDVKSTEANKSAVSSTDMHRFYPEVTWENVKPQIIQYYIDGNLNLSQVMEKMRQESNFHATEKMYKMYIKKWGLTKFITGPDRMQMLFDKDTTSRQPSTLPDEPEEIFAKRSLKRKRVREQPILEFDEVDKLILRFSTIHAEELGQAKVVQTTTGVKTQT</sequence>
<protein>
    <submittedName>
        <fullName evidence="1">Uncharacterized protein</fullName>
    </submittedName>
</protein>